<accession>A0AA88L8E4</accession>
<name>A0AA88L8E4_ARTSF</name>
<protein>
    <recommendedName>
        <fullName evidence="1">HAT C-terminal dimerisation domain-containing protein</fullName>
    </recommendedName>
</protein>
<dbReference type="Pfam" id="PF05699">
    <property type="entry name" value="Dimer_Tnp_hAT"/>
    <property type="match status" value="1"/>
</dbReference>
<dbReference type="SUPFAM" id="SSF53098">
    <property type="entry name" value="Ribonuclease H-like"/>
    <property type="match status" value="1"/>
</dbReference>
<comment type="caution">
    <text evidence="2">The sequence shown here is derived from an EMBL/GenBank/DDBJ whole genome shotgun (WGS) entry which is preliminary data.</text>
</comment>
<evidence type="ECO:0000313" key="3">
    <source>
        <dbReference type="Proteomes" id="UP001187531"/>
    </source>
</evidence>
<reference evidence="2" key="1">
    <citation type="submission" date="2023-07" db="EMBL/GenBank/DDBJ databases">
        <title>Chromosome-level genome assembly of Artemia franciscana.</title>
        <authorList>
            <person name="Jo E."/>
        </authorList>
    </citation>
    <scope>NUCLEOTIDE SEQUENCE</scope>
    <source>
        <tissue evidence="2">Whole body</tissue>
    </source>
</reference>
<keyword evidence="3" id="KW-1185">Reference proteome</keyword>
<feature type="domain" description="HAT C-terminal dimerisation" evidence="1">
    <location>
        <begin position="152"/>
        <end position="214"/>
    </location>
</feature>
<evidence type="ECO:0000313" key="2">
    <source>
        <dbReference type="EMBL" id="KAK2716639.1"/>
    </source>
</evidence>
<evidence type="ECO:0000259" key="1">
    <source>
        <dbReference type="Pfam" id="PF05699"/>
    </source>
</evidence>
<dbReference type="Proteomes" id="UP001187531">
    <property type="component" value="Unassembled WGS sequence"/>
</dbReference>
<organism evidence="2 3">
    <name type="scientific">Artemia franciscana</name>
    <name type="common">Brine shrimp</name>
    <name type="synonym">Artemia sanfranciscana</name>
    <dbReference type="NCBI Taxonomy" id="6661"/>
    <lineage>
        <taxon>Eukaryota</taxon>
        <taxon>Metazoa</taxon>
        <taxon>Ecdysozoa</taxon>
        <taxon>Arthropoda</taxon>
        <taxon>Crustacea</taxon>
        <taxon>Branchiopoda</taxon>
        <taxon>Anostraca</taxon>
        <taxon>Artemiidae</taxon>
        <taxon>Artemia</taxon>
    </lineage>
</organism>
<dbReference type="AlphaFoldDB" id="A0AA88L8E4"/>
<proteinExistence type="predicted"/>
<dbReference type="PANTHER" id="PTHR45749">
    <property type="match status" value="1"/>
</dbReference>
<dbReference type="PANTHER" id="PTHR45749:SF21">
    <property type="entry name" value="DUF4371 DOMAIN-CONTAINING PROTEIN"/>
    <property type="match status" value="1"/>
</dbReference>
<sequence length="237" mass="27140">MKDDPVMKDIFERSTDNAQYCSTRIQNELIDIYDTTDISRREQMALGLRFVDSETLQIREEFIEFAIVEDLRGESLVELRFTKHKVSLKALSGILSSFVVKQPSSDLKELIELNVSDLTSPDSAVMAEVELWRAKWLRVVSSLLPKIAVQSLAECKRGIFPNVHKLLSIFCVIPKSTACFERSFSSMKRIKTHLRSRMSKDALNDLAFLYVHRDVLVSVDEIWRNLLLALLDGSDLK</sequence>
<dbReference type="InterPro" id="IPR012337">
    <property type="entry name" value="RNaseH-like_sf"/>
</dbReference>
<gene>
    <name evidence="2" type="ORF">QYM36_006949</name>
</gene>
<dbReference type="InterPro" id="IPR008906">
    <property type="entry name" value="HATC_C_dom"/>
</dbReference>
<dbReference type="GO" id="GO:0046983">
    <property type="term" value="F:protein dimerization activity"/>
    <property type="evidence" value="ECO:0007669"/>
    <property type="project" value="InterPro"/>
</dbReference>
<dbReference type="EMBL" id="JAVRJZ010000011">
    <property type="protein sequence ID" value="KAK2716639.1"/>
    <property type="molecule type" value="Genomic_DNA"/>
</dbReference>